<reference evidence="2" key="1">
    <citation type="journal article" date="2014" name="Front. Microbiol.">
        <title>High frequency of phylogenetically diverse reductive dehalogenase-homologous genes in deep subseafloor sedimentary metagenomes.</title>
        <authorList>
            <person name="Kawai M."/>
            <person name="Futagami T."/>
            <person name="Toyoda A."/>
            <person name="Takaki Y."/>
            <person name="Nishi S."/>
            <person name="Hori S."/>
            <person name="Arai W."/>
            <person name="Tsubouchi T."/>
            <person name="Morono Y."/>
            <person name="Uchiyama I."/>
            <person name="Ito T."/>
            <person name="Fujiyama A."/>
            <person name="Inagaki F."/>
            <person name="Takami H."/>
        </authorList>
    </citation>
    <scope>NUCLEOTIDE SEQUENCE</scope>
    <source>
        <strain evidence="2">Expedition CK06-06</strain>
    </source>
</reference>
<gene>
    <name evidence="2" type="ORF">S03H2_41451</name>
</gene>
<feature type="region of interest" description="Disordered" evidence="1">
    <location>
        <begin position="22"/>
        <end position="66"/>
    </location>
</feature>
<protein>
    <submittedName>
        <fullName evidence="2">Uncharacterized protein</fullName>
    </submittedName>
</protein>
<name>X1HIZ5_9ZZZZ</name>
<accession>X1HIZ5</accession>
<proteinExistence type="predicted"/>
<dbReference type="EMBL" id="BARU01025752">
    <property type="protein sequence ID" value="GAH70101.1"/>
    <property type="molecule type" value="Genomic_DNA"/>
</dbReference>
<organism evidence="2">
    <name type="scientific">marine sediment metagenome</name>
    <dbReference type="NCBI Taxonomy" id="412755"/>
    <lineage>
        <taxon>unclassified sequences</taxon>
        <taxon>metagenomes</taxon>
        <taxon>ecological metagenomes</taxon>
    </lineage>
</organism>
<sequence>MSGKLSIKDAGCRSIYSDYSKKIRKDKMAKKKAKKRRKKRKTFPPRIKTGPRKGQFRKRKKRKKTK</sequence>
<evidence type="ECO:0000313" key="2">
    <source>
        <dbReference type="EMBL" id="GAH70101.1"/>
    </source>
</evidence>
<dbReference type="AlphaFoldDB" id="X1HIZ5"/>
<evidence type="ECO:0000256" key="1">
    <source>
        <dbReference type="SAM" id="MobiDB-lite"/>
    </source>
</evidence>
<comment type="caution">
    <text evidence="2">The sequence shown here is derived from an EMBL/GenBank/DDBJ whole genome shotgun (WGS) entry which is preliminary data.</text>
</comment>